<accession>A0A200QBF8</accession>
<evidence type="ECO:0000259" key="5">
    <source>
        <dbReference type="PROSITE" id="PS01031"/>
    </source>
</evidence>
<dbReference type="FunCoup" id="A0A200QBF8">
    <property type="interactions" value="9"/>
</dbReference>
<dbReference type="STRING" id="56857.A0A200QBF8"/>
<evidence type="ECO:0000313" key="7">
    <source>
        <dbReference type="Proteomes" id="UP000195402"/>
    </source>
</evidence>
<dbReference type="Pfam" id="PF00011">
    <property type="entry name" value="HSP20"/>
    <property type="match status" value="1"/>
</dbReference>
<evidence type="ECO:0000256" key="2">
    <source>
        <dbReference type="PROSITE-ProRule" id="PRU00285"/>
    </source>
</evidence>
<organism evidence="6 7">
    <name type="scientific">Macleaya cordata</name>
    <name type="common">Five-seeded plume-poppy</name>
    <name type="synonym">Bocconia cordata</name>
    <dbReference type="NCBI Taxonomy" id="56857"/>
    <lineage>
        <taxon>Eukaryota</taxon>
        <taxon>Viridiplantae</taxon>
        <taxon>Streptophyta</taxon>
        <taxon>Embryophyta</taxon>
        <taxon>Tracheophyta</taxon>
        <taxon>Spermatophyta</taxon>
        <taxon>Magnoliopsida</taxon>
        <taxon>Ranunculales</taxon>
        <taxon>Papaveraceae</taxon>
        <taxon>Papaveroideae</taxon>
        <taxon>Macleaya</taxon>
    </lineage>
</organism>
<name>A0A200QBF8_MACCD</name>
<dbReference type="InterPro" id="IPR002068">
    <property type="entry name" value="A-crystallin/Hsp20_dom"/>
</dbReference>
<dbReference type="InterPro" id="IPR044587">
    <property type="entry name" value="HSP21-like"/>
</dbReference>
<comment type="similarity">
    <text evidence="2 3">Belongs to the small heat shock protein (HSP20) family.</text>
</comment>
<evidence type="ECO:0000313" key="6">
    <source>
        <dbReference type="EMBL" id="OVA07795.1"/>
    </source>
</evidence>
<dbReference type="PROSITE" id="PS01031">
    <property type="entry name" value="SHSP"/>
    <property type="match status" value="1"/>
</dbReference>
<dbReference type="CDD" id="cd06464">
    <property type="entry name" value="ACD_sHsps-like"/>
    <property type="match status" value="1"/>
</dbReference>
<dbReference type="OrthoDB" id="1431247at2759"/>
<feature type="domain" description="SHSP" evidence="5">
    <location>
        <begin position="143"/>
        <end position="260"/>
    </location>
</feature>
<dbReference type="PANTHER" id="PTHR46733:SF3">
    <property type="entry name" value="26.5 KDA HEAT SHOCK PROTEIN, MITOCHONDRIAL"/>
    <property type="match status" value="1"/>
</dbReference>
<feature type="region of interest" description="Disordered" evidence="4">
    <location>
        <begin position="54"/>
        <end position="93"/>
    </location>
</feature>
<proteinExistence type="inferred from homology"/>
<keyword evidence="7" id="KW-1185">Reference proteome</keyword>
<dbReference type="Proteomes" id="UP000195402">
    <property type="component" value="Unassembled WGS sequence"/>
</dbReference>
<dbReference type="GO" id="GO:0009408">
    <property type="term" value="P:response to heat"/>
    <property type="evidence" value="ECO:0007669"/>
    <property type="project" value="InterPro"/>
</dbReference>
<keyword evidence="1" id="KW-0346">Stress response</keyword>
<evidence type="ECO:0000256" key="3">
    <source>
        <dbReference type="RuleBase" id="RU003616"/>
    </source>
</evidence>
<evidence type="ECO:0000256" key="4">
    <source>
        <dbReference type="SAM" id="MobiDB-lite"/>
    </source>
</evidence>
<dbReference type="OMA" id="GEWWSAS"/>
<evidence type="ECO:0000256" key="1">
    <source>
        <dbReference type="ARBA" id="ARBA00023016"/>
    </source>
</evidence>
<dbReference type="EMBL" id="MVGT01002433">
    <property type="protein sequence ID" value="OVA07795.1"/>
    <property type="molecule type" value="Genomic_DNA"/>
</dbReference>
<dbReference type="Gene3D" id="2.60.40.790">
    <property type="match status" value="1"/>
</dbReference>
<protein>
    <submittedName>
        <fullName evidence="6">Alpha crystallin/Hsp20 domain</fullName>
    </submittedName>
</protein>
<dbReference type="SUPFAM" id="SSF49764">
    <property type="entry name" value="HSP20-like chaperones"/>
    <property type="match status" value="1"/>
</dbReference>
<dbReference type="PANTHER" id="PTHR46733">
    <property type="entry name" value="26.5 KDA HEAT SHOCK PROTEIN, MITOCHONDRIAL"/>
    <property type="match status" value="1"/>
</dbReference>
<gene>
    <name evidence="6" type="ORF">BVC80_8641g13</name>
</gene>
<dbReference type="InParanoid" id="A0A200QBF8"/>
<reference evidence="6 7" key="1">
    <citation type="journal article" date="2017" name="Mol. Plant">
        <title>The Genome of Medicinal Plant Macleaya cordata Provides New Insights into Benzylisoquinoline Alkaloids Metabolism.</title>
        <authorList>
            <person name="Liu X."/>
            <person name="Liu Y."/>
            <person name="Huang P."/>
            <person name="Ma Y."/>
            <person name="Qing Z."/>
            <person name="Tang Q."/>
            <person name="Cao H."/>
            <person name="Cheng P."/>
            <person name="Zheng Y."/>
            <person name="Yuan Z."/>
            <person name="Zhou Y."/>
            <person name="Liu J."/>
            <person name="Tang Z."/>
            <person name="Zhuo Y."/>
            <person name="Zhang Y."/>
            <person name="Yu L."/>
            <person name="Huang J."/>
            <person name="Yang P."/>
            <person name="Peng Q."/>
            <person name="Zhang J."/>
            <person name="Jiang W."/>
            <person name="Zhang Z."/>
            <person name="Lin K."/>
            <person name="Ro D.K."/>
            <person name="Chen X."/>
            <person name="Xiong X."/>
            <person name="Shang Y."/>
            <person name="Huang S."/>
            <person name="Zeng J."/>
        </authorList>
    </citation>
    <scope>NUCLEOTIDE SEQUENCE [LARGE SCALE GENOMIC DNA]</scope>
    <source>
        <strain evidence="7">cv. BLH2017</strain>
        <tissue evidence="6">Root</tissue>
    </source>
</reference>
<dbReference type="InterPro" id="IPR008978">
    <property type="entry name" value="HSP20-like_chaperone"/>
</dbReference>
<comment type="caution">
    <text evidence="6">The sequence shown here is derived from an EMBL/GenBank/DDBJ whole genome shotgun (WGS) entry which is preliminary data.</text>
</comment>
<sequence length="260" mass="28626">MALLSRLALKKLAAASSTPSVSHVNYWSTNRALHQGISWSSSDLIVRRFTTTAAPSSSSSSSSSSEDKSDGGDEVTVSSDHGGDRKKSSSKWLPRKLRKKGGGLWRSNNNPASGALVPFNLNHLFSSGLGDALLQASENLNKLFENLAPSKLIGRMKENESNYKLRFEVPGLAKEDVKITIEGKFLTIKGEHKEEEEEDSEDDELWSSASSYGYYETSLLLPDDAKVEEIKAEMKDGILYITIPRTETTKKKDVKEIPIN</sequence>
<dbReference type="AlphaFoldDB" id="A0A200QBF8"/>